<evidence type="ECO:0000313" key="3">
    <source>
        <dbReference type="Proteomes" id="UP001205890"/>
    </source>
</evidence>
<feature type="signal peptide" evidence="1">
    <location>
        <begin position="1"/>
        <end position="18"/>
    </location>
</feature>
<dbReference type="Gene3D" id="3.10.620.30">
    <property type="match status" value="1"/>
</dbReference>
<dbReference type="InterPro" id="IPR010319">
    <property type="entry name" value="Transglutaminase-like_Cys_pept"/>
</dbReference>
<reference evidence="2 3" key="1">
    <citation type="submission" date="2022-07" db="EMBL/GenBank/DDBJ databases">
        <authorList>
            <person name="Li W.-J."/>
            <person name="Deng Q.-Q."/>
        </authorList>
    </citation>
    <scope>NUCLEOTIDE SEQUENCE [LARGE SCALE GENOMIC DNA]</scope>
    <source>
        <strain evidence="2 3">SYSU M60028</strain>
    </source>
</reference>
<proteinExistence type="predicted"/>
<sequence length="207" mass="23250">MFRLLLSSLIAFATLTSASELGAVERNPMPQTASAVLGGETARPLSAWVEFCATYADECRVDASEPETIRLTPDIWRALNDVNARVNRTVTPVTDMQHWGVVDRWTLAEDGLGDCEDFQLLKRRKLASLGLPRRAMLMTVVLDENDEGHAVLMVRTDRGDLVLDNKRDEVLSWDRTPYVYVKRESQDNVAWVSLNRLSGVTTTATRR</sequence>
<comment type="caution">
    <text evidence="2">The sequence shown here is derived from an EMBL/GenBank/DDBJ whole genome shotgun (WGS) entry which is preliminary data.</text>
</comment>
<accession>A0ABT1LBC7</accession>
<feature type="chain" id="PRO_5045371240" evidence="1">
    <location>
        <begin position="19"/>
        <end position="207"/>
    </location>
</feature>
<protein>
    <submittedName>
        <fullName evidence="2">Transglutaminase-like cysteine peptidase</fullName>
    </submittedName>
</protein>
<dbReference type="Pfam" id="PF06035">
    <property type="entry name" value="Peptidase_C93"/>
    <property type="match status" value="1"/>
</dbReference>
<dbReference type="RefSeq" id="WP_254741043.1">
    <property type="nucleotide sequence ID" value="NZ_JANCLU010000007.1"/>
</dbReference>
<gene>
    <name evidence="2" type="ORF">NK718_09700</name>
</gene>
<dbReference type="PANTHER" id="PTHR39327">
    <property type="match status" value="1"/>
</dbReference>
<dbReference type="PANTHER" id="PTHR39327:SF1">
    <property type="entry name" value="BLR5470 PROTEIN"/>
    <property type="match status" value="1"/>
</dbReference>
<dbReference type="EMBL" id="JANCLU010000007">
    <property type="protein sequence ID" value="MCP8938787.1"/>
    <property type="molecule type" value="Genomic_DNA"/>
</dbReference>
<evidence type="ECO:0000256" key="1">
    <source>
        <dbReference type="SAM" id="SignalP"/>
    </source>
</evidence>
<evidence type="ECO:0000313" key="2">
    <source>
        <dbReference type="EMBL" id="MCP8938787.1"/>
    </source>
</evidence>
<dbReference type="Proteomes" id="UP001205890">
    <property type="component" value="Unassembled WGS sequence"/>
</dbReference>
<organism evidence="2 3">
    <name type="scientific">Alsobacter ponti</name>
    <dbReference type="NCBI Taxonomy" id="2962936"/>
    <lineage>
        <taxon>Bacteria</taxon>
        <taxon>Pseudomonadati</taxon>
        <taxon>Pseudomonadota</taxon>
        <taxon>Alphaproteobacteria</taxon>
        <taxon>Hyphomicrobiales</taxon>
        <taxon>Alsobacteraceae</taxon>
        <taxon>Alsobacter</taxon>
    </lineage>
</organism>
<keyword evidence="3" id="KW-1185">Reference proteome</keyword>
<name>A0ABT1LBC7_9HYPH</name>
<keyword evidence="1" id="KW-0732">Signal</keyword>